<evidence type="ECO:0000259" key="1">
    <source>
        <dbReference type="Pfam" id="PF13636"/>
    </source>
</evidence>
<dbReference type="Gene3D" id="3.10.450.720">
    <property type="match status" value="1"/>
</dbReference>
<dbReference type="EMBL" id="AE017199">
    <property type="protein sequence ID" value="AAR39158.1"/>
    <property type="molecule type" value="Genomic_DNA"/>
</dbReference>
<dbReference type="KEGG" id="neq:NEQ310"/>
<dbReference type="Proteomes" id="UP000000578">
    <property type="component" value="Chromosome"/>
</dbReference>
<dbReference type="BioCyc" id="NEQU228908:GJB6-331-MONOMER"/>
<dbReference type="AlphaFoldDB" id="Q74NI1"/>
<dbReference type="STRING" id="228908.NEQ310"/>
<evidence type="ECO:0000313" key="3">
    <source>
        <dbReference type="Proteomes" id="UP000000578"/>
    </source>
</evidence>
<gene>
    <name evidence="2" type="ordered locus">NEQ310</name>
</gene>
<name>Q74NI1_NANEQ</name>
<feature type="domain" description="rRNA small subunit methyltransferase F RNA-binding PUA-like" evidence="1">
    <location>
        <begin position="93"/>
        <end position="142"/>
    </location>
</feature>
<sequence>MDIMNKQAIRDLFKRLEKEYGLTEQERFMNYYYLRGKKKIFIINKPIEIEKKEREGIHIISEEPFGLRLTIEGSQMFGPFLTKKVIELNREQFLQYLRGKDLEIETPYKKEFVVLKYNNIFLGSGLAYPNKIINYLPKARRI</sequence>
<proteinExistence type="predicted"/>
<dbReference type="Pfam" id="PF13636">
    <property type="entry name" value="Methyltranf_PUA"/>
    <property type="match status" value="1"/>
</dbReference>
<evidence type="ECO:0000313" key="2">
    <source>
        <dbReference type="EMBL" id="AAR39158.1"/>
    </source>
</evidence>
<dbReference type="HOGENOM" id="CLU_145193_0_0_2"/>
<accession>Q74NI1</accession>
<keyword evidence="3" id="KW-1185">Reference proteome</keyword>
<organism evidence="2 3">
    <name type="scientific">Nanoarchaeum equitans (strain Kin4-M)</name>
    <dbReference type="NCBI Taxonomy" id="228908"/>
    <lineage>
        <taxon>Archaea</taxon>
        <taxon>Nanobdellota</taxon>
        <taxon>Candidatus Nanoarchaeia</taxon>
        <taxon>Nanoarchaeales</taxon>
        <taxon>Nanoarchaeaceae</taxon>
        <taxon>Nanoarchaeum</taxon>
    </lineage>
</organism>
<dbReference type="InterPro" id="IPR027391">
    <property type="entry name" value="Nol1_Nop2_Fmu_2"/>
</dbReference>
<protein>
    <submittedName>
        <fullName evidence="2">NEQ310</fullName>
    </submittedName>
</protein>
<reference evidence="2 3" key="1">
    <citation type="journal article" date="2003" name="Proc. Natl. Acad. Sci. U.S.A.">
        <title>The genome of Nanoarchaeum equitans: insights into early archaeal evolution and derived parasitism.</title>
        <authorList>
            <person name="Waters E."/>
            <person name="Hohn M.J."/>
            <person name="Ahel I."/>
            <person name="Graham D.E."/>
            <person name="Adams M.D."/>
            <person name="Barnstead M."/>
            <person name="Beeson K.Y."/>
            <person name="Bibbs L."/>
            <person name="Bolanos R."/>
            <person name="Keller M."/>
            <person name="Kretz K."/>
            <person name="Lin X."/>
            <person name="Mathur E."/>
            <person name="Ni J."/>
            <person name="Podar M."/>
            <person name="Richardson T."/>
            <person name="Sutton G.G."/>
            <person name="Simon M."/>
            <person name="Soll D."/>
            <person name="Stetter K.O."/>
            <person name="Short J.M."/>
            <person name="Noordewier M."/>
        </authorList>
    </citation>
    <scope>NUCLEOTIDE SEQUENCE [LARGE SCALE GENOMIC DNA]</scope>
    <source>
        <strain evidence="2 3">Kin4-M</strain>
    </source>
</reference>
<dbReference type="EnsemblBacteria" id="AAR39158">
    <property type="protein sequence ID" value="AAR39158"/>
    <property type="gene ID" value="NEQ310"/>
</dbReference>